<dbReference type="Proteomes" id="UP001044222">
    <property type="component" value="Chromosome 7"/>
</dbReference>
<accession>A0A9D3M9Y0</accession>
<evidence type="ECO:0000313" key="2">
    <source>
        <dbReference type="Proteomes" id="UP001044222"/>
    </source>
</evidence>
<reference evidence="1" key="1">
    <citation type="submission" date="2021-01" db="EMBL/GenBank/DDBJ databases">
        <title>A chromosome-scale assembly of European eel, Anguilla anguilla.</title>
        <authorList>
            <person name="Henkel C."/>
            <person name="Jong-Raadsen S.A."/>
            <person name="Dufour S."/>
            <person name="Weltzien F.-A."/>
            <person name="Palstra A.P."/>
            <person name="Pelster B."/>
            <person name="Spaink H.P."/>
            <person name="Van Den Thillart G.E."/>
            <person name="Jansen H."/>
            <person name="Zahm M."/>
            <person name="Klopp C."/>
            <person name="Cedric C."/>
            <person name="Louis A."/>
            <person name="Berthelot C."/>
            <person name="Parey E."/>
            <person name="Roest Crollius H."/>
            <person name="Montfort J."/>
            <person name="Robinson-Rechavi M."/>
            <person name="Bucao C."/>
            <person name="Bouchez O."/>
            <person name="Gislard M."/>
            <person name="Lluch J."/>
            <person name="Milhes M."/>
            <person name="Lampietro C."/>
            <person name="Lopez Roques C."/>
            <person name="Donnadieu C."/>
            <person name="Braasch I."/>
            <person name="Desvignes T."/>
            <person name="Postlethwait J."/>
            <person name="Bobe J."/>
            <person name="Guiguen Y."/>
            <person name="Dirks R."/>
        </authorList>
    </citation>
    <scope>NUCLEOTIDE SEQUENCE</scope>
    <source>
        <strain evidence="1">Tag_6206</strain>
        <tissue evidence="1">Liver</tissue>
    </source>
</reference>
<evidence type="ECO:0000313" key="1">
    <source>
        <dbReference type="EMBL" id="KAG5845119.1"/>
    </source>
</evidence>
<sequence length="56" mass="6416">RQSNNRQSIHAPANQEVYGSHVQVRFYYVSLGARIKSFEVRTPTSKNHNLSLWVSG</sequence>
<dbReference type="EMBL" id="JAFIRN010000007">
    <property type="protein sequence ID" value="KAG5845119.1"/>
    <property type="molecule type" value="Genomic_DNA"/>
</dbReference>
<dbReference type="AlphaFoldDB" id="A0A9D3M9Y0"/>
<proteinExistence type="predicted"/>
<keyword evidence="2" id="KW-1185">Reference proteome</keyword>
<protein>
    <submittedName>
        <fullName evidence="1">Uncharacterized protein</fullName>
    </submittedName>
</protein>
<organism evidence="1 2">
    <name type="scientific">Anguilla anguilla</name>
    <name type="common">European freshwater eel</name>
    <name type="synonym">Muraena anguilla</name>
    <dbReference type="NCBI Taxonomy" id="7936"/>
    <lineage>
        <taxon>Eukaryota</taxon>
        <taxon>Metazoa</taxon>
        <taxon>Chordata</taxon>
        <taxon>Craniata</taxon>
        <taxon>Vertebrata</taxon>
        <taxon>Euteleostomi</taxon>
        <taxon>Actinopterygii</taxon>
        <taxon>Neopterygii</taxon>
        <taxon>Teleostei</taxon>
        <taxon>Anguilliformes</taxon>
        <taxon>Anguillidae</taxon>
        <taxon>Anguilla</taxon>
    </lineage>
</organism>
<comment type="caution">
    <text evidence="1">The sequence shown here is derived from an EMBL/GenBank/DDBJ whole genome shotgun (WGS) entry which is preliminary data.</text>
</comment>
<gene>
    <name evidence="1" type="ORF">ANANG_G00135470</name>
</gene>
<name>A0A9D3M9Y0_ANGAN</name>
<feature type="non-terminal residue" evidence="1">
    <location>
        <position position="1"/>
    </location>
</feature>